<dbReference type="InterPro" id="IPR036844">
    <property type="entry name" value="Hint_dom_sf"/>
</dbReference>
<proteinExistence type="predicted"/>
<dbReference type="EMBL" id="JAKGAQ010000002">
    <property type="protein sequence ID" value="MCF2870872.1"/>
    <property type="molecule type" value="Genomic_DNA"/>
</dbReference>
<dbReference type="RefSeq" id="WP_235225000.1">
    <property type="nucleotide sequence ID" value="NZ_JAKGAQ010000002.1"/>
</dbReference>
<name>A0ABS9CUY6_9RHOB</name>
<comment type="caution">
    <text evidence="2">The sequence shown here is derived from an EMBL/GenBank/DDBJ whole genome shotgun (WGS) entry which is preliminary data.</text>
</comment>
<evidence type="ECO:0000313" key="3">
    <source>
        <dbReference type="Proteomes" id="UP001200557"/>
    </source>
</evidence>
<organism evidence="2 3">
    <name type="scientific">Octadecabacter dasysiphoniae</name>
    <dbReference type="NCBI Taxonomy" id="2909341"/>
    <lineage>
        <taxon>Bacteria</taxon>
        <taxon>Pseudomonadati</taxon>
        <taxon>Pseudomonadota</taxon>
        <taxon>Alphaproteobacteria</taxon>
        <taxon>Rhodobacterales</taxon>
        <taxon>Roseobacteraceae</taxon>
        <taxon>Octadecabacter</taxon>
    </lineage>
</organism>
<reference evidence="2 3" key="1">
    <citation type="submission" date="2022-01" db="EMBL/GenBank/DDBJ databases">
        <title>Octadecabacter sp. nov., isolated from a marine alga.</title>
        <authorList>
            <person name="Jin M.S."/>
            <person name="Kim H.M."/>
            <person name="Han D.M."/>
            <person name="Jung J.J."/>
            <person name="Jeon C.O."/>
        </authorList>
    </citation>
    <scope>NUCLEOTIDE SEQUENCE [LARGE SCALE GENOMIC DNA]</scope>
    <source>
        <strain evidence="2 3">G9-8</strain>
    </source>
</reference>
<dbReference type="SUPFAM" id="SSF51294">
    <property type="entry name" value="Hedgehog/intein (Hint) domain"/>
    <property type="match status" value="1"/>
</dbReference>
<sequence length="359" mass="38109">MASFVAQGADIVQNANVATNSSLGQDGAGQITVTSGTSPFPDGYIIEFEVINVATNGEFSTSTAFTGITVYASEADYIAGTPIYTYTPQNAGQTAAVQDSTDRIGDEYIQFNANILTSSDPGAPNLNSLFVAPGSNIGNQTSTVFDHHTDIDYDGSGGIDAGTIEDGNGFFNIANSSTVCFDASTYILTPNGQTPILDLLVGDCVVTADNGPQKIVWIGKRHVTRLQLITQPKLRPVLIPQGVLGAHIDTLVSRQHALVTKGGSLMRSAKLAGRARSRMRIANGRKSVTYLHLMFDSHQIIFANGIAAESFYPGPHALRALTKRQLHTLRPVLPDIVRSGIISGKALSMYGAMARPIAH</sequence>
<gene>
    <name evidence="2" type="ORF">L0664_07320</name>
</gene>
<dbReference type="Pfam" id="PF13403">
    <property type="entry name" value="Hint_2"/>
    <property type="match status" value="1"/>
</dbReference>
<dbReference type="InterPro" id="IPR028992">
    <property type="entry name" value="Hedgehog/Intein_dom"/>
</dbReference>
<feature type="domain" description="Hedgehog/Intein (Hint)" evidence="1">
    <location>
        <begin position="179"/>
        <end position="314"/>
    </location>
</feature>
<keyword evidence="3" id="KW-1185">Reference proteome</keyword>
<dbReference type="Proteomes" id="UP001200557">
    <property type="component" value="Unassembled WGS sequence"/>
</dbReference>
<evidence type="ECO:0000313" key="2">
    <source>
        <dbReference type="EMBL" id="MCF2870872.1"/>
    </source>
</evidence>
<evidence type="ECO:0000259" key="1">
    <source>
        <dbReference type="Pfam" id="PF13403"/>
    </source>
</evidence>
<protein>
    <submittedName>
        <fullName evidence="2">Hint domain-containing protein</fullName>
    </submittedName>
</protein>
<accession>A0ABS9CUY6</accession>